<name>A0A165EWR7_EXIGL</name>
<reference evidence="4 5" key="1">
    <citation type="journal article" date="2016" name="Mol. Biol. Evol.">
        <title>Comparative Genomics of Early-Diverging Mushroom-Forming Fungi Provides Insights into the Origins of Lignocellulose Decay Capabilities.</title>
        <authorList>
            <person name="Nagy L.G."/>
            <person name="Riley R."/>
            <person name="Tritt A."/>
            <person name="Adam C."/>
            <person name="Daum C."/>
            <person name="Floudas D."/>
            <person name="Sun H."/>
            <person name="Yadav J.S."/>
            <person name="Pangilinan J."/>
            <person name="Larsson K.H."/>
            <person name="Matsuura K."/>
            <person name="Barry K."/>
            <person name="Labutti K."/>
            <person name="Kuo R."/>
            <person name="Ohm R.A."/>
            <person name="Bhattacharya S.S."/>
            <person name="Shirouzu T."/>
            <person name="Yoshinaga Y."/>
            <person name="Martin F.M."/>
            <person name="Grigoriev I.V."/>
            <person name="Hibbett D.S."/>
        </authorList>
    </citation>
    <scope>NUCLEOTIDE SEQUENCE [LARGE SCALE GENOMIC DNA]</scope>
    <source>
        <strain evidence="4 5">HHB12029</strain>
    </source>
</reference>
<feature type="region of interest" description="Disordered" evidence="2">
    <location>
        <begin position="713"/>
        <end position="754"/>
    </location>
</feature>
<dbReference type="Proteomes" id="UP000077266">
    <property type="component" value="Unassembled WGS sequence"/>
</dbReference>
<feature type="region of interest" description="Disordered" evidence="2">
    <location>
        <begin position="797"/>
        <end position="827"/>
    </location>
</feature>
<dbReference type="GO" id="GO:0008270">
    <property type="term" value="F:zinc ion binding"/>
    <property type="evidence" value="ECO:0007669"/>
    <property type="project" value="UniProtKB-KW"/>
</dbReference>
<dbReference type="InterPro" id="IPR001878">
    <property type="entry name" value="Znf_CCHC"/>
</dbReference>
<dbReference type="EMBL" id="KV426113">
    <property type="protein sequence ID" value="KZV87873.1"/>
    <property type="molecule type" value="Genomic_DNA"/>
</dbReference>
<keyword evidence="1" id="KW-0863">Zinc-finger</keyword>
<keyword evidence="1" id="KW-0862">Zinc</keyword>
<proteinExistence type="predicted"/>
<evidence type="ECO:0000313" key="5">
    <source>
        <dbReference type="Proteomes" id="UP000077266"/>
    </source>
</evidence>
<evidence type="ECO:0000259" key="3">
    <source>
        <dbReference type="PROSITE" id="PS50158"/>
    </source>
</evidence>
<evidence type="ECO:0000313" key="4">
    <source>
        <dbReference type="EMBL" id="KZV87873.1"/>
    </source>
</evidence>
<dbReference type="GO" id="GO:0003676">
    <property type="term" value="F:nucleic acid binding"/>
    <property type="evidence" value="ECO:0007669"/>
    <property type="project" value="InterPro"/>
</dbReference>
<feature type="compositionally biased region" description="Basic and acidic residues" evidence="2">
    <location>
        <begin position="422"/>
        <end position="431"/>
    </location>
</feature>
<sequence length="874" mass="98302">MSTPTFPQEIVDTIIDCAWYLQREFKPWRVNAGAHRVDGQEPFNVFALVSRSWVARARHCAFRDLTFRRKWSPDARQFTGAVLEHALCTIREHVLHLDFDTDTDTSRTVRCQTAHFSYIANFPNLRSLGLYDLVFEAHLWDSSILESMLLPAPENLEVKSCTFPREACLAELLACATGLRSLRCWYISVHATEPIPSVYSGSPESGSQHLTELSITVTHHACRKFLEWMSSASVPPRIANLELQGIDSESVASVSRVLQVLGSSVVTLSLLMRSLERIQTPFHAEADLSTLRNIQHLVTGCSFFPWGERGVHVQPMLAQLAEHCKKVQSITFYIHGPSSAKEDILTMPWEAIIAILNGPSFRQLDRIVFQLPLWRDELCATRDMLNKRISQQLLGNVTLTPADQIGAAHLARLQQATPNTRDNQRTRDDPPHMQATPSAPTSFTGESKKEAQEFLSDFKRFTALLAAPLTRANRKKTLANAFEPFVQPDTAAWEWWQTLTPDQRQDWDAIEALFNVEWARPRAAQLELSERMALFRAKTLSREELDTRVPISGTKETRWRHSEYAEELEKVGNKTGVQADLLIIEALDLLPPGVKRIMRKWADQQQGGADWSDFCAHLGQLGKTAIDVEQESFDAQMRQSQVLQETKAILAQQEQEIKLLKRSVAERSPSPTRGRGFGMRSLPPYVSREPSPTSPSRRWGELEHVNVNSSAVAFGRPPQTQRPPQTPQHAPPPSPGTPTPRASSTPVGAQTPRSPGTLICFRCGGEGHKVYSCTSTTPLPAEEQEALVARTIRRRTTPMFSPSPTPSGRRFWPPPTPGTPSPAERPRQVYHLDEEYDTYDQYDDADSDDYEAQLALAHVAFYDDVEGKAREAEE</sequence>
<feature type="compositionally biased region" description="Pro residues" evidence="2">
    <location>
        <begin position="720"/>
        <end position="738"/>
    </location>
</feature>
<feature type="compositionally biased region" description="Low complexity" evidence="2">
    <location>
        <begin position="687"/>
        <end position="697"/>
    </location>
</feature>
<keyword evidence="5" id="KW-1185">Reference proteome</keyword>
<dbReference type="STRING" id="1314781.A0A165EWR7"/>
<evidence type="ECO:0000256" key="2">
    <source>
        <dbReference type="SAM" id="MobiDB-lite"/>
    </source>
</evidence>
<feature type="region of interest" description="Disordered" evidence="2">
    <location>
        <begin position="661"/>
        <end position="699"/>
    </location>
</feature>
<protein>
    <recommendedName>
        <fullName evidence="3">CCHC-type domain-containing protein</fullName>
    </recommendedName>
</protein>
<evidence type="ECO:0000256" key="1">
    <source>
        <dbReference type="PROSITE-ProRule" id="PRU00047"/>
    </source>
</evidence>
<feature type="domain" description="CCHC-type" evidence="3">
    <location>
        <begin position="760"/>
        <end position="775"/>
    </location>
</feature>
<feature type="compositionally biased region" description="Polar residues" evidence="2">
    <location>
        <begin position="435"/>
        <end position="445"/>
    </location>
</feature>
<dbReference type="InParanoid" id="A0A165EWR7"/>
<dbReference type="AlphaFoldDB" id="A0A165EWR7"/>
<feature type="region of interest" description="Disordered" evidence="2">
    <location>
        <begin position="413"/>
        <end position="447"/>
    </location>
</feature>
<organism evidence="4 5">
    <name type="scientific">Exidia glandulosa HHB12029</name>
    <dbReference type="NCBI Taxonomy" id="1314781"/>
    <lineage>
        <taxon>Eukaryota</taxon>
        <taxon>Fungi</taxon>
        <taxon>Dikarya</taxon>
        <taxon>Basidiomycota</taxon>
        <taxon>Agaricomycotina</taxon>
        <taxon>Agaricomycetes</taxon>
        <taxon>Auriculariales</taxon>
        <taxon>Exidiaceae</taxon>
        <taxon>Exidia</taxon>
    </lineage>
</organism>
<keyword evidence="1" id="KW-0479">Metal-binding</keyword>
<gene>
    <name evidence="4" type="ORF">EXIGLDRAFT_773233</name>
</gene>
<dbReference type="PROSITE" id="PS50158">
    <property type="entry name" value="ZF_CCHC"/>
    <property type="match status" value="1"/>
</dbReference>
<accession>A0A165EWR7</accession>